<reference evidence="1 2" key="1">
    <citation type="submission" date="2024-09" db="EMBL/GenBank/DDBJ databases">
        <authorList>
            <person name="Sun Q."/>
            <person name="Mori K."/>
        </authorList>
    </citation>
    <scope>NUCLEOTIDE SEQUENCE [LARGE SCALE GENOMIC DNA]</scope>
    <source>
        <strain evidence="1 2">JCM 13519</strain>
    </source>
</reference>
<gene>
    <name evidence="1" type="ORF">ACFFPI_11760</name>
</gene>
<sequence>MFRIDLADYPADRSTYDFTELDRQMRWALQTLPAGANVRLIVHKYKPSGELGWMRADLIVQVEATDPTVIAEWMLALSPDAAAA</sequence>
<dbReference type="Proteomes" id="UP001589536">
    <property type="component" value="Unassembled WGS sequence"/>
</dbReference>
<evidence type="ECO:0000313" key="2">
    <source>
        <dbReference type="Proteomes" id="UP001589536"/>
    </source>
</evidence>
<accession>A0ABV5URC5</accession>
<comment type="caution">
    <text evidence="1">The sequence shown here is derived from an EMBL/GenBank/DDBJ whole genome shotgun (WGS) entry which is preliminary data.</text>
</comment>
<evidence type="ECO:0000313" key="1">
    <source>
        <dbReference type="EMBL" id="MFB9714798.1"/>
    </source>
</evidence>
<protein>
    <submittedName>
        <fullName evidence="1">Uncharacterized protein</fullName>
    </submittedName>
</protein>
<proteinExistence type="predicted"/>
<dbReference type="EMBL" id="JBHMBH010000026">
    <property type="protein sequence ID" value="MFB9714798.1"/>
    <property type="molecule type" value="Genomic_DNA"/>
</dbReference>
<name>A0ABV5URC5_9MICC</name>
<keyword evidence="2" id="KW-1185">Reference proteome</keyword>
<organism evidence="1 2">
    <name type="scientific">Arthrobacter methylotrophus</name>
    <dbReference type="NCBI Taxonomy" id="121291"/>
    <lineage>
        <taxon>Bacteria</taxon>
        <taxon>Bacillati</taxon>
        <taxon>Actinomycetota</taxon>
        <taxon>Actinomycetes</taxon>
        <taxon>Micrococcales</taxon>
        <taxon>Micrococcaceae</taxon>
        <taxon>Arthrobacter</taxon>
    </lineage>
</organism>